<protein>
    <submittedName>
        <fullName evidence="1">Uncharacterized protein</fullName>
    </submittedName>
</protein>
<sequence>MLDKHCVGLICFIEWTLFTKENDDYIHR</sequence>
<evidence type="ECO:0000313" key="1">
    <source>
        <dbReference type="EMBL" id="KGB35464.1"/>
    </source>
</evidence>
<name>A0A094ZQY7_SCHHA</name>
<gene>
    <name evidence="1" type="ORF">MS3_03709</name>
</gene>
<proteinExistence type="predicted"/>
<reference evidence="1" key="1">
    <citation type="journal article" date="2012" name="Nat. Genet.">
        <title>Whole-genome sequence of Schistosoma haematobium.</title>
        <authorList>
            <person name="Young N.D."/>
            <person name="Jex A.R."/>
            <person name="Li B."/>
            <person name="Liu S."/>
            <person name="Yang L."/>
            <person name="Xiong Z."/>
            <person name="Li Y."/>
            <person name="Cantacessi C."/>
            <person name="Hall R.S."/>
            <person name="Xu X."/>
            <person name="Chen F."/>
            <person name="Wu X."/>
            <person name="Zerlotini A."/>
            <person name="Oliveira G."/>
            <person name="Hofmann A."/>
            <person name="Zhang G."/>
            <person name="Fang X."/>
            <person name="Kang Y."/>
            <person name="Campbell B.E."/>
            <person name="Loukas A."/>
            <person name="Ranganathan S."/>
            <person name="Rollinson D."/>
            <person name="Rinaldi G."/>
            <person name="Brindley P.J."/>
            <person name="Yang H."/>
            <person name="Wang J."/>
            <person name="Wang J."/>
            <person name="Gasser R.B."/>
        </authorList>
    </citation>
    <scope>NUCLEOTIDE SEQUENCE [LARGE SCALE GENOMIC DNA]</scope>
</reference>
<dbReference type="EMBL" id="KL250688">
    <property type="protein sequence ID" value="KGB35464.1"/>
    <property type="molecule type" value="Genomic_DNA"/>
</dbReference>
<accession>A0A094ZQY7</accession>
<dbReference type="AlphaFoldDB" id="A0A094ZQY7"/>
<organism evidence="1">
    <name type="scientific">Schistosoma haematobium</name>
    <name type="common">Blood fluke</name>
    <dbReference type="NCBI Taxonomy" id="6185"/>
    <lineage>
        <taxon>Eukaryota</taxon>
        <taxon>Metazoa</taxon>
        <taxon>Spiralia</taxon>
        <taxon>Lophotrochozoa</taxon>
        <taxon>Platyhelminthes</taxon>
        <taxon>Trematoda</taxon>
        <taxon>Digenea</taxon>
        <taxon>Strigeidida</taxon>
        <taxon>Schistosomatoidea</taxon>
        <taxon>Schistosomatidae</taxon>
        <taxon>Schistosoma</taxon>
    </lineage>
</organism>